<protein>
    <recommendedName>
        <fullName evidence="4">Spindle assembly abnormal protein 6 N-terminal domain-containing protein</fullName>
    </recommendedName>
</protein>
<feature type="compositionally biased region" description="Polar residues" evidence="3">
    <location>
        <begin position="623"/>
        <end position="645"/>
    </location>
</feature>
<dbReference type="Proteomes" id="UP000054495">
    <property type="component" value="Unassembled WGS sequence"/>
</dbReference>
<proteinExistence type="predicted"/>
<keyword evidence="2" id="KW-0175">Coiled coil</keyword>
<dbReference type="InterPro" id="IPR003694">
    <property type="entry name" value="NAD_synthase"/>
</dbReference>
<dbReference type="Gene3D" id="3.40.50.620">
    <property type="entry name" value="HUPs"/>
    <property type="match status" value="1"/>
</dbReference>
<evidence type="ECO:0000313" key="5">
    <source>
        <dbReference type="EMBL" id="EPB74391.1"/>
    </source>
</evidence>
<accession>A0A0D6LWC2</accession>
<evidence type="ECO:0000313" key="6">
    <source>
        <dbReference type="Proteomes" id="UP000054495"/>
    </source>
</evidence>
<dbReference type="Gene3D" id="2.170.210.20">
    <property type="entry name" value="Spindle assembly abnormal protein 6, N-terminal domain"/>
    <property type="match status" value="1"/>
</dbReference>
<evidence type="ECO:0000259" key="4">
    <source>
        <dbReference type="Pfam" id="PF16531"/>
    </source>
</evidence>
<dbReference type="PANTHER" id="PTHR23090">
    <property type="entry name" value="NH 3 /GLUTAMINE-DEPENDENT NAD + SYNTHETASE"/>
    <property type="match status" value="1"/>
</dbReference>
<dbReference type="Pfam" id="PF16531">
    <property type="entry name" value="SAS-6_N"/>
    <property type="match status" value="1"/>
</dbReference>
<dbReference type="Gene3D" id="1.10.287.1490">
    <property type="match status" value="1"/>
</dbReference>
<gene>
    <name evidence="5" type="ORF">ANCCEY_06512</name>
</gene>
<feature type="coiled-coil region" evidence="2">
    <location>
        <begin position="474"/>
        <end position="515"/>
    </location>
</feature>
<dbReference type="SUPFAM" id="SSF52402">
    <property type="entry name" value="Adenine nucleotide alpha hydrolases-like"/>
    <property type="match status" value="1"/>
</dbReference>
<feature type="domain" description="Spindle assembly abnormal protein 6 N-terminal" evidence="4">
    <location>
        <begin position="189"/>
        <end position="270"/>
    </location>
</feature>
<name>A0A0D6LWC2_9BILA</name>
<dbReference type="EMBL" id="KE124944">
    <property type="protein sequence ID" value="EPB74391.1"/>
    <property type="molecule type" value="Genomic_DNA"/>
</dbReference>
<dbReference type="InterPro" id="IPR038558">
    <property type="entry name" value="SAS-6_N_sf"/>
</dbReference>
<evidence type="ECO:0000256" key="1">
    <source>
        <dbReference type="ARBA" id="ARBA00022598"/>
    </source>
</evidence>
<reference evidence="5 6" key="1">
    <citation type="submission" date="2013-05" db="EMBL/GenBank/DDBJ databases">
        <title>Draft genome of the parasitic nematode Anyclostoma ceylanicum.</title>
        <authorList>
            <person name="Mitreva M."/>
        </authorList>
    </citation>
    <scope>NUCLEOTIDE SEQUENCE [LARGE SCALE GENOMIC DNA]</scope>
</reference>
<evidence type="ECO:0000256" key="3">
    <source>
        <dbReference type="SAM" id="MobiDB-lite"/>
    </source>
</evidence>
<dbReference type="GO" id="GO:0004359">
    <property type="term" value="F:glutaminase activity"/>
    <property type="evidence" value="ECO:0007669"/>
    <property type="project" value="InterPro"/>
</dbReference>
<keyword evidence="6" id="KW-1185">Reference proteome</keyword>
<dbReference type="AlphaFoldDB" id="A0A0D6LWC2"/>
<organism evidence="5 6">
    <name type="scientific">Ancylostoma ceylanicum</name>
    <dbReference type="NCBI Taxonomy" id="53326"/>
    <lineage>
        <taxon>Eukaryota</taxon>
        <taxon>Metazoa</taxon>
        <taxon>Ecdysozoa</taxon>
        <taxon>Nematoda</taxon>
        <taxon>Chromadorea</taxon>
        <taxon>Rhabditida</taxon>
        <taxon>Rhabditina</taxon>
        <taxon>Rhabditomorpha</taxon>
        <taxon>Strongyloidea</taxon>
        <taxon>Ancylostomatidae</taxon>
        <taxon>Ancylostomatinae</taxon>
        <taxon>Ancylostoma</taxon>
    </lineage>
</organism>
<dbReference type="InterPro" id="IPR032396">
    <property type="entry name" value="SAS-6_N"/>
</dbReference>
<feature type="coiled-coil region" evidence="2">
    <location>
        <begin position="300"/>
        <end position="432"/>
    </location>
</feature>
<dbReference type="PANTHER" id="PTHR23090:SF9">
    <property type="entry name" value="GLUTAMINE-DEPENDENT NAD(+) SYNTHETASE"/>
    <property type="match status" value="1"/>
</dbReference>
<sequence>MSRKLDAAWSTPLYRQQLYQEETNLYNMNLIKAEIGLTYDELSVIGQLRRPHGLGPYGTFLALCSMWHPKFSYEQIEEKVKRFFWRYRINRHKTTVATPAYHATEYSPDDHRNDHRPFLYPDMAYQFEKIRLKCSEILVLAVFDVIFIHATEIAGGRAECQQAVDMWIIVPHKSSVVDVVLKLIERRFEGNEKEYRVEISRPDEFEFLYAEGITRIKYQSLAKTWNLNVDFDDFPARIVRLLRERKGTTSPVQLTCTLSQDLSVCTFEVVHLIDMYTVRMPIELKAVRGKDLLCHVTNNMRALQAQASTLKTEKKKLEQDCEELRHVVEELREFRVKAELENSQLEQRLKEAEKRLADEKLKREEFEQDLQLERDERDSALNTIENLKEDLAEAEKKARDLEEELDQCEEECEDLNSRLQDSEAVISRLRCDKENLATSLDKTKKDLAKANHGEMRGASERSLDERKNEMAADLKMKESLIDEMTASIADYKKKVDDLTKENKELHDTLQILEAEQARNARVIEMYRNQQRAVASRSLGTSPIIPGFGPSTTLFGGRTSPLGGFAPSTPTNFRNVLGKPLQASTALVTPSMRGTPPALNLRYANAALGRENLSPANVAIEAAQPQTTASNCAADSAPTYRSNQSG</sequence>
<dbReference type="InterPro" id="IPR014729">
    <property type="entry name" value="Rossmann-like_a/b/a_fold"/>
</dbReference>
<dbReference type="GO" id="GO:0005737">
    <property type="term" value="C:cytoplasm"/>
    <property type="evidence" value="ECO:0007669"/>
    <property type="project" value="InterPro"/>
</dbReference>
<evidence type="ECO:0000256" key="2">
    <source>
        <dbReference type="SAM" id="Coils"/>
    </source>
</evidence>
<dbReference type="GO" id="GO:0003952">
    <property type="term" value="F:NAD+ synthase (glutamine-hydrolyzing) activity"/>
    <property type="evidence" value="ECO:0007669"/>
    <property type="project" value="InterPro"/>
</dbReference>
<dbReference type="GO" id="GO:0009435">
    <property type="term" value="P:NAD+ biosynthetic process"/>
    <property type="evidence" value="ECO:0007669"/>
    <property type="project" value="InterPro"/>
</dbReference>
<feature type="region of interest" description="Disordered" evidence="3">
    <location>
        <begin position="622"/>
        <end position="645"/>
    </location>
</feature>
<keyword evidence="1" id="KW-0436">Ligase</keyword>